<feature type="transmembrane region" description="Helical" evidence="1">
    <location>
        <begin position="334"/>
        <end position="355"/>
    </location>
</feature>
<sequence length="562" mass="65338">MGEKKSKIKGIFTIDAYDRKYYLLKNQKLIQQKKLTYNSANFVSTYINNKEIISSSVEISRSIPIEDTEDILEIKAYEELGLDQAVEYSIKYIERETTGDSRIFDLFVVDLDVLGESFVDITYETKYIDLIVPAPLLYKAVYDREILADDGVHCFIYITQSDAFITFYQDGQYLYSKSIEYSLERIYDKYCELSGDRVDEADFFKILESEGLKTVHADYQQNLMKLFGDIFITINDIVIYAKRAFDLDTIDQMFIGSSLGPIIGLDEYSENYLGLQSSELNFNFNLENDDWYIDQLQLMLTVTSMEYLEDIDSTINFTIFERAPVFYKRTSGQFIIATGVSIMLGISYPLVYLVGSYMNDATNMVLSAQEKQLSAEDSKYKKILGEKKKELKALDAKISDKAYTYHGKEKTLTSIYDKKVNYRLKSELLYIFAKDIRRFKVNTDYIASIGDTFIFSLLSKDNKEITRLIKYISETHFDEINSINIDEIYKIANNGFYYGTLRVELKSNTYDQMELIYSSHNQNKNQNWKKLWEQSVAKSEAVYKKILAKQKKMDDDFKAGLR</sequence>
<reference evidence="2" key="1">
    <citation type="submission" date="2016-10" db="EMBL/GenBank/DDBJ databases">
        <authorList>
            <person name="de Groot N.N."/>
        </authorList>
    </citation>
    <scope>NUCLEOTIDE SEQUENCE</scope>
</reference>
<gene>
    <name evidence="2" type="ORF">MNB_SV-6-24</name>
</gene>
<organism evidence="2">
    <name type="scientific">hydrothermal vent metagenome</name>
    <dbReference type="NCBI Taxonomy" id="652676"/>
    <lineage>
        <taxon>unclassified sequences</taxon>
        <taxon>metagenomes</taxon>
        <taxon>ecological metagenomes</taxon>
    </lineage>
</organism>
<accession>A0A1W1BI32</accession>
<name>A0A1W1BI32_9ZZZZ</name>
<keyword evidence="1" id="KW-1133">Transmembrane helix</keyword>
<keyword evidence="1" id="KW-0812">Transmembrane</keyword>
<dbReference type="EMBL" id="FPHC01000028">
    <property type="protein sequence ID" value="SFV53111.1"/>
    <property type="molecule type" value="Genomic_DNA"/>
</dbReference>
<proteinExistence type="predicted"/>
<dbReference type="AlphaFoldDB" id="A0A1W1BI32"/>
<keyword evidence="1" id="KW-0472">Membrane</keyword>
<protein>
    <submittedName>
        <fullName evidence="2">Uncharacterized protein</fullName>
    </submittedName>
</protein>
<evidence type="ECO:0000313" key="2">
    <source>
        <dbReference type="EMBL" id="SFV53111.1"/>
    </source>
</evidence>
<evidence type="ECO:0000256" key="1">
    <source>
        <dbReference type="SAM" id="Phobius"/>
    </source>
</evidence>